<reference evidence="2" key="1">
    <citation type="submission" date="2014-11" db="EMBL/GenBank/DDBJ databases">
        <authorList>
            <person name="Amaro Gonzalez C."/>
        </authorList>
    </citation>
    <scope>NUCLEOTIDE SEQUENCE</scope>
</reference>
<protein>
    <submittedName>
        <fullName evidence="2">Uncharacterized protein</fullName>
    </submittedName>
</protein>
<proteinExistence type="predicted"/>
<feature type="compositionally biased region" description="Polar residues" evidence="1">
    <location>
        <begin position="61"/>
        <end position="70"/>
    </location>
</feature>
<accession>A0A0E9X9Z9</accession>
<reference evidence="2" key="2">
    <citation type="journal article" date="2015" name="Fish Shellfish Immunol.">
        <title>Early steps in the European eel (Anguilla anguilla)-Vibrio vulnificus interaction in the gills: Role of the RtxA13 toxin.</title>
        <authorList>
            <person name="Callol A."/>
            <person name="Pajuelo D."/>
            <person name="Ebbesson L."/>
            <person name="Teles M."/>
            <person name="MacKenzie S."/>
            <person name="Amaro C."/>
        </authorList>
    </citation>
    <scope>NUCLEOTIDE SEQUENCE</scope>
</reference>
<dbReference type="AlphaFoldDB" id="A0A0E9X9Z9"/>
<evidence type="ECO:0000256" key="1">
    <source>
        <dbReference type="SAM" id="MobiDB-lite"/>
    </source>
</evidence>
<organism evidence="2">
    <name type="scientific">Anguilla anguilla</name>
    <name type="common">European freshwater eel</name>
    <name type="synonym">Muraena anguilla</name>
    <dbReference type="NCBI Taxonomy" id="7936"/>
    <lineage>
        <taxon>Eukaryota</taxon>
        <taxon>Metazoa</taxon>
        <taxon>Chordata</taxon>
        <taxon>Craniata</taxon>
        <taxon>Vertebrata</taxon>
        <taxon>Euteleostomi</taxon>
        <taxon>Actinopterygii</taxon>
        <taxon>Neopterygii</taxon>
        <taxon>Teleostei</taxon>
        <taxon>Anguilliformes</taxon>
        <taxon>Anguillidae</taxon>
        <taxon>Anguilla</taxon>
    </lineage>
</organism>
<feature type="region of interest" description="Disordered" evidence="1">
    <location>
        <begin position="61"/>
        <end position="87"/>
    </location>
</feature>
<evidence type="ECO:0000313" key="2">
    <source>
        <dbReference type="EMBL" id="JAH99429.1"/>
    </source>
</evidence>
<dbReference type="EMBL" id="GBXM01009148">
    <property type="protein sequence ID" value="JAH99429.1"/>
    <property type="molecule type" value="Transcribed_RNA"/>
</dbReference>
<name>A0A0E9X9Z9_ANGAN</name>
<sequence length="87" mass="10224">MVEVLTLYSFTHGHYKRKQRWKKSPWFSLTVPSIQTPRSPARTHAGRDVIARSDWRHKQAFSHSCPQMSARTFVHREKASDPDHSHN</sequence>
<feature type="compositionally biased region" description="Basic and acidic residues" evidence="1">
    <location>
        <begin position="74"/>
        <end position="87"/>
    </location>
</feature>